<proteinExistence type="predicted"/>
<name>A0A843VH78_COLES</name>
<sequence>MAALRHSPVLGPVPGGGRVVGTLVARNALPLCHVSRRKSRSSYSYLSSKLLTPASAGLPQLHKGARGFVVRRRPQLPPLLCFFGIGGAGSGSRRDDSTGVEDEDADIEELVIRSRGKLVIDVHPLQEARREEEEAVRKGREMLFEQFRLHLGVTPQELRAIWWARGGGSAEERLRLVRDFLEGEWGWRYRPLSPRAAVEMLDEHMGMGSLEGRAASAAAVAHRRRLLPNWWR</sequence>
<keyword evidence="3" id="KW-1185">Reference proteome</keyword>
<dbReference type="AlphaFoldDB" id="A0A843VH78"/>
<accession>A0A843VH78</accession>
<dbReference type="OrthoDB" id="1920063at2759"/>
<dbReference type="Proteomes" id="UP000652761">
    <property type="component" value="Unassembled WGS sequence"/>
</dbReference>
<protein>
    <recommendedName>
        <fullName evidence="1">DUF7026 domain-containing protein</fullName>
    </recommendedName>
</protein>
<evidence type="ECO:0000259" key="1">
    <source>
        <dbReference type="Pfam" id="PF22950"/>
    </source>
</evidence>
<comment type="caution">
    <text evidence="2">The sequence shown here is derived from an EMBL/GenBank/DDBJ whole genome shotgun (WGS) entry which is preliminary data.</text>
</comment>
<dbReference type="Pfam" id="PF22950">
    <property type="entry name" value="DUF7026"/>
    <property type="match status" value="1"/>
</dbReference>
<reference evidence="2" key="1">
    <citation type="submission" date="2017-07" db="EMBL/GenBank/DDBJ databases">
        <title>Taro Niue Genome Assembly and Annotation.</title>
        <authorList>
            <person name="Atibalentja N."/>
            <person name="Keating K."/>
            <person name="Fields C.J."/>
        </authorList>
    </citation>
    <scope>NUCLEOTIDE SEQUENCE</scope>
    <source>
        <strain evidence="2">Niue_2</strain>
        <tissue evidence="2">Leaf</tissue>
    </source>
</reference>
<gene>
    <name evidence="2" type="ORF">Taro_028414</name>
</gene>
<evidence type="ECO:0000313" key="3">
    <source>
        <dbReference type="Proteomes" id="UP000652761"/>
    </source>
</evidence>
<dbReference type="EMBL" id="NMUH01001830">
    <property type="protein sequence ID" value="MQL95748.1"/>
    <property type="molecule type" value="Genomic_DNA"/>
</dbReference>
<organism evidence="2 3">
    <name type="scientific">Colocasia esculenta</name>
    <name type="common">Wild taro</name>
    <name type="synonym">Arum esculentum</name>
    <dbReference type="NCBI Taxonomy" id="4460"/>
    <lineage>
        <taxon>Eukaryota</taxon>
        <taxon>Viridiplantae</taxon>
        <taxon>Streptophyta</taxon>
        <taxon>Embryophyta</taxon>
        <taxon>Tracheophyta</taxon>
        <taxon>Spermatophyta</taxon>
        <taxon>Magnoliopsida</taxon>
        <taxon>Liliopsida</taxon>
        <taxon>Araceae</taxon>
        <taxon>Aroideae</taxon>
        <taxon>Colocasieae</taxon>
        <taxon>Colocasia</taxon>
    </lineage>
</organism>
<dbReference type="InterPro" id="IPR054290">
    <property type="entry name" value="DUF7026"/>
</dbReference>
<feature type="domain" description="DUF7026" evidence="1">
    <location>
        <begin position="132"/>
        <end position="182"/>
    </location>
</feature>
<evidence type="ECO:0000313" key="2">
    <source>
        <dbReference type="EMBL" id="MQL95748.1"/>
    </source>
</evidence>